<gene>
    <name evidence="3" type="ORF">H9771_00535</name>
</gene>
<sequence>MFTPNTYLITGATSQAGLALLERLLPALQPGERILAQGCGDLGRLAGLCQARPGFIRPYDADFTQPLAVRAFLSDLTDSHPAPTCLVHLAALPPIEAPFAAFDEERFVQQRAVALDSALVLCKAILPRMAAAGGGRVYFPAGQPGSRDAASCILQGAVEGLAHALAAEYAGAGVDVRCVSPAQLPGLF</sequence>
<dbReference type="InterPro" id="IPR002347">
    <property type="entry name" value="SDR_fam"/>
</dbReference>
<dbReference type="AlphaFoldDB" id="A0A9D2S6V4"/>
<comment type="caution">
    <text evidence="3">The sequence shown here is derived from an EMBL/GenBank/DDBJ whole genome shotgun (WGS) entry which is preliminary data.</text>
</comment>
<reference evidence="3" key="1">
    <citation type="journal article" date="2021" name="PeerJ">
        <title>Extensive microbial diversity within the chicken gut microbiome revealed by metagenomics and culture.</title>
        <authorList>
            <person name="Gilroy R."/>
            <person name="Ravi A."/>
            <person name="Getino M."/>
            <person name="Pursley I."/>
            <person name="Horton D.L."/>
            <person name="Alikhan N.F."/>
            <person name="Baker D."/>
            <person name="Gharbi K."/>
            <person name="Hall N."/>
            <person name="Watson M."/>
            <person name="Adriaenssens E.M."/>
            <person name="Foster-Nyarko E."/>
            <person name="Jarju S."/>
            <person name="Secka A."/>
            <person name="Antonio M."/>
            <person name="Oren A."/>
            <person name="Chaudhuri R.R."/>
            <person name="La Ragione R."/>
            <person name="Hildebrand F."/>
            <person name="Pallen M.J."/>
        </authorList>
    </citation>
    <scope>NUCLEOTIDE SEQUENCE</scope>
    <source>
        <strain evidence="3">ChiHjej9B8-13557</strain>
    </source>
</reference>
<dbReference type="PANTHER" id="PTHR43669">
    <property type="entry name" value="5-KETO-D-GLUCONATE 5-REDUCTASE"/>
    <property type="match status" value="1"/>
</dbReference>
<comment type="similarity">
    <text evidence="1">Belongs to the short-chain dehydrogenases/reductases (SDR) family.</text>
</comment>
<dbReference type="Proteomes" id="UP000824211">
    <property type="component" value="Unassembled WGS sequence"/>
</dbReference>
<name>A0A9D2S6V4_9FIRM</name>
<dbReference type="SUPFAM" id="SSF51735">
    <property type="entry name" value="NAD(P)-binding Rossmann-fold domains"/>
    <property type="match status" value="1"/>
</dbReference>
<evidence type="ECO:0000313" key="4">
    <source>
        <dbReference type="Proteomes" id="UP000824211"/>
    </source>
</evidence>
<accession>A0A9D2S6V4</accession>
<dbReference type="GO" id="GO:0016491">
    <property type="term" value="F:oxidoreductase activity"/>
    <property type="evidence" value="ECO:0007669"/>
    <property type="project" value="UniProtKB-KW"/>
</dbReference>
<dbReference type="Gene3D" id="3.40.50.720">
    <property type="entry name" value="NAD(P)-binding Rossmann-like Domain"/>
    <property type="match status" value="1"/>
</dbReference>
<dbReference type="EMBL" id="DWXX01000009">
    <property type="protein sequence ID" value="HJB58141.1"/>
    <property type="molecule type" value="Genomic_DNA"/>
</dbReference>
<reference evidence="3" key="2">
    <citation type="submission" date="2021-04" db="EMBL/GenBank/DDBJ databases">
        <authorList>
            <person name="Gilroy R."/>
        </authorList>
    </citation>
    <scope>NUCLEOTIDE SEQUENCE</scope>
    <source>
        <strain evidence="3">ChiHjej9B8-13557</strain>
    </source>
</reference>
<evidence type="ECO:0000256" key="1">
    <source>
        <dbReference type="ARBA" id="ARBA00006484"/>
    </source>
</evidence>
<dbReference type="InterPro" id="IPR036291">
    <property type="entry name" value="NAD(P)-bd_dom_sf"/>
</dbReference>
<dbReference type="Pfam" id="PF13561">
    <property type="entry name" value="adh_short_C2"/>
    <property type="match status" value="1"/>
</dbReference>
<organism evidence="3 4">
    <name type="scientific">Candidatus Faecalibacterium faecipullorum</name>
    <dbReference type="NCBI Taxonomy" id="2838578"/>
    <lineage>
        <taxon>Bacteria</taxon>
        <taxon>Bacillati</taxon>
        <taxon>Bacillota</taxon>
        <taxon>Clostridia</taxon>
        <taxon>Eubacteriales</taxon>
        <taxon>Oscillospiraceae</taxon>
        <taxon>Faecalibacterium</taxon>
    </lineage>
</organism>
<proteinExistence type="inferred from homology"/>
<dbReference type="PANTHER" id="PTHR43669:SF3">
    <property type="entry name" value="ALCOHOL DEHYDROGENASE, PUTATIVE (AFU_ORTHOLOGUE AFUA_3G03445)-RELATED"/>
    <property type="match status" value="1"/>
</dbReference>
<keyword evidence="2" id="KW-0560">Oxidoreductase</keyword>
<dbReference type="CDD" id="cd05233">
    <property type="entry name" value="SDR_c"/>
    <property type="match status" value="1"/>
</dbReference>
<evidence type="ECO:0000256" key="2">
    <source>
        <dbReference type="ARBA" id="ARBA00023002"/>
    </source>
</evidence>
<protein>
    <submittedName>
        <fullName evidence="3">SDR family oxidoreductase</fullName>
    </submittedName>
</protein>
<evidence type="ECO:0000313" key="3">
    <source>
        <dbReference type="EMBL" id="HJB58141.1"/>
    </source>
</evidence>